<gene>
    <name evidence="3" type="ORF">OMP38_25495</name>
</gene>
<dbReference type="CDD" id="cd00130">
    <property type="entry name" value="PAS"/>
    <property type="match status" value="1"/>
</dbReference>
<dbReference type="InterPro" id="IPR035965">
    <property type="entry name" value="PAS-like_dom_sf"/>
</dbReference>
<dbReference type="EMBL" id="JAPDHZ010000004">
    <property type="protein sequence ID" value="MDG0793802.1"/>
    <property type="molecule type" value="Genomic_DNA"/>
</dbReference>
<reference evidence="3 4" key="1">
    <citation type="submission" date="2022-10" db="EMBL/GenBank/DDBJ databases">
        <title>Comparative genomic analysis of Cohnella hashimotonis sp. nov., isolated from the International Space Station.</title>
        <authorList>
            <person name="Simpson A."/>
            <person name="Venkateswaran K."/>
        </authorList>
    </citation>
    <scope>NUCLEOTIDE SEQUENCE [LARGE SCALE GENOMIC DNA]</scope>
    <source>
        <strain evidence="3 4">DSM 18997</strain>
    </source>
</reference>
<evidence type="ECO:0000313" key="3">
    <source>
        <dbReference type="EMBL" id="MDG0793802.1"/>
    </source>
</evidence>
<dbReference type="NCBIfam" id="TIGR00229">
    <property type="entry name" value="sensory_box"/>
    <property type="match status" value="1"/>
</dbReference>
<dbReference type="InterPro" id="IPR000014">
    <property type="entry name" value="PAS"/>
</dbReference>
<dbReference type="Gene3D" id="3.30.450.20">
    <property type="entry name" value="PAS domain"/>
    <property type="match status" value="1"/>
</dbReference>
<dbReference type="InterPro" id="IPR013655">
    <property type="entry name" value="PAS_fold_3"/>
</dbReference>
<dbReference type="AlphaFoldDB" id="A0A9X4KPE2"/>
<dbReference type="PROSITE" id="PS50113">
    <property type="entry name" value="PAC"/>
    <property type="match status" value="1"/>
</dbReference>
<evidence type="ECO:0000259" key="2">
    <source>
        <dbReference type="PROSITE" id="PS50113"/>
    </source>
</evidence>
<proteinExistence type="predicted"/>
<dbReference type="SUPFAM" id="SSF55785">
    <property type="entry name" value="PYP-like sensor domain (PAS domain)"/>
    <property type="match status" value="1"/>
</dbReference>
<accession>A0A9X4KPE2</accession>
<feature type="domain" description="PAC" evidence="2">
    <location>
        <begin position="88"/>
        <end position="141"/>
    </location>
</feature>
<dbReference type="SMART" id="SM00086">
    <property type="entry name" value="PAC"/>
    <property type="match status" value="1"/>
</dbReference>
<protein>
    <submittedName>
        <fullName evidence="3">PAS domain-containing protein</fullName>
    </submittedName>
</protein>
<dbReference type="Pfam" id="PF08447">
    <property type="entry name" value="PAS_3"/>
    <property type="match status" value="1"/>
</dbReference>
<name>A0A9X4KPE2_9BACL</name>
<evidence type="ECO:0000259" key="1">
    <source>
        <dbReference type="PROSITE" id="PS50112"/>
    </source>
</evidence>
<organism evidence="3 4">
    <name type="scientific">Cohnella ginsengisoli</name>
    <dbReference type="NCBI Taxonomy" id="425004"/>
    <lineage>
        <taxon>Bacteria</taxon>
        <taxon>Bacillati</taxon>
        <taxon>Bacillota</taxon>
        <taxon>Bacilli</taxon>
        <taxon>Bacillales</taxon>
        <taxon>Paenibacillaceae</taxon>
        <taxon>Cohnella</taxon>
    </lineage>
</organism>
<keyword evidence="4" id="KW-1185">Reference proteome</keyword>
<dbReference type="InterPro" id="IPR001610">
    <property type="entry name" value="PAC"/>
</dbReference>
<dbReference type="InterPro" id="IPR000700">
    <property type="entry name" value="PAS-assoc_C"/>
</dbReference>
<evidence type="ECO:0000313" key="4">
    <source>
        <dbReference type="Proteomes" id="UP001153387"/>
    </source>
</evidence>
<dbReference type="Proteomes" id="UP001153387">
    <property type="component" value="Unassembled WGS sequence"/>
</dbReference>
<comment type="caution">
    <text evidence="3">The sequence shown here is derived from an EMBL/GenBank/DDBJ whole genome shotgun (WGS) entry which is preliminary data.</text>
</comment>
<sequence length="141" mass="15947">MVDIKLTCVPLRSGEQTIGGLVTLERLERPMHIISVFSTDGVFTYISPTVTPLLGYLPEEVIGKPSAAFNHPDEIMQLVEFRGLSYIERDSVRFIGRVRHKNGEYRLYETTSEYVRDESGEIVQTICIGRDITGLRQAEGR</sequence>
<dbReference type="RefSeq" id="WP_277567529.1">
    <property type="nucleotide sequence ID" value="NZ_JAPDHZ010000004.1"/>
</dbReference>
<feature type="domain" description="PAS" evidence="1">
    <location>
        <begin position="34"/>
        <end position="74"/>
    </location>
</feature>
<dbReference type="PROSITE" id="PS50112">
    <property type="entry name" value="PAS"/>
    <property type="match status" value="1"/>
</dbReference>